<dbReference type="PROSITE" id="PS51819">
    <property type="entry name" value="VOC"/>
    <property type="match status" value="1"/>
</dbReference>
<accession>A0ABQ3IVJ7</accession>
<dbReference type="EMBL" id="BNCH01000002">
    <property type="protein sequence ID" value="GHE95154.1"/>
    <property type="molecule type" value="Genomic_DNA"/>
</dbReference>
<dbReference type="SUPFAM" id="SSF54593">
    <property type="entry name" value="Glyoxalase/Bleomycin resistance protein/Dihydroxybiphenyl dioxygenase"/>
    <property type="match status" value="1"/>
</dbReference>
<keyword evidence="3" id="KW-1185">Reference proteome</keyword>
<reference evidence="3" key="1">
    <citation type="journal article" date="2019" name="Int. J. Syst. Evol. Microbiol.">
        <title>The Global Catalogue of Microorganisms (GCM) 10K type strain sequencing project: providing services to taxonomists for standard genome sequencing and annotation.</title>
        <authorList>
            <consortium name="The Broad Institute Genomics Platform"/>
            <consortium name="The Broad Institute Genome Sequencing Center for Infectious Disease"/>
            <person name="Wu L."/>
            <person name="Ma J."/>
        </authorList>
    </citation>
    <scope>NUCLEOTIDE SEQUENCE [LARGE SCALE GENOMIC DNA]</scope>
    <source>
        <strain evidence="3">KCTC 42443</strain>
    </source>
</reference>
<dbReference type="InterPro" id="IPR004360">
    <property type="entry name" value="Glyas_Fos-R_dOase_dom"/>
</dbReference>
<name>A0ABQ3IVJ7_9RHOB</name>
<sequence length="123" mass="13664">MPTSISCSAVYPTLAVPSVTATCNWYVDRLGFTLRFLWGDPPTHGAILLDAACVHFWAGKPQLGANWLYFDIDGVDEMYHRATSNGVKVTREPETYPWGMREFNALDLNGYNIRFGQNVGSSG</sequence>
<evidence type="ECO:0000259" key="1">
    <source>
        <dbReference type="PROSITE" id="PS51819"/>
    </source>
</evidence>
<evidence type="ECO:0000313" key="3">
    <source>
        <dbReference type="Proteomes" id="UP000609802"/>
    </source>
</evidence>
<evidence type="ECO:0000313" key="2">
    <source>
        <dbReference type="EMBL" id="GHE95154.1"/>
    </source>
</evidence>
<dbReference type="Gene3D" id="3.10.180.10">
    <property type="entry name" value="2,3-Dihydroxybiphenyl 1,2-Dioxygenase, domain 1"/>
    <property type="match status" value="1"/>
</dbReference>
<dbReference type="InterPro" id="IPR037523">
    <property type="entry name" value="VOC_core"/>
</dbReference>
<comment type="caution">
    <text evidence="2">The sequence shown here is derived from an EMBL/GenBank/DDBJ whole genome shotgun (WGS) entry which is preliminary data.</text>
</comment>
<organism evidence="2 3">
    <name type="scientific">Aliiroseovarius zhejiangensis</name>
    <dbReference type="NCBI Taxonomy" id="1632025"/>
    <lineage>
        <taxon>Bacteria</taxon>
        <taxon>Pseudomonadati</taxon>
        <taxon>Pseudomonadota</taxon>
        <taxon>Alphaproteobacteria</taxon>
        <taxon>Rhodobacterales</taxon>
        <taxon>Paracoccaceae</taxon>
        <taxon>Aliiroseovarius</taxon>
    </lineage>
</organism>
<gene>
    <name evidence="2" type="ORF">GCM10016455_14640</name>
</gene>
<feature type="domain" description="VOC" evidence="1">
    <location>
        <begin position="8"/>
        <end position="118"/>
    </location>
</feature>
<proteinExistence type="predicted"/>
<dbReference type="Proteomes" id="UP000609802">
    <property type="component" value="Unassembled WGS sequence"/>
</dbReference>
<dbReference type="InterPro" id="IPR029068">
    <property type="entry name" value="Glyas_Bleomycin-R_OHBP_Dase"/>
</dbReference>
<protein>
    <submittedName>
        <fullName evidence="2">Glyoxalase</fullName>
    </submittedName>
</protein>
<dbReference type="Pfam" id="PF00903">
    <property type="entry name" value="Glyoxalase"/>
    <property type="match status" value="1"/>
</dbReference>